<dbReference type="PANTHER" id="PTHR10357">
    <property type="entry name" value="ALPHA-AMYLASE FAMILY MEMBER"/>
    <property type="match status" value="1"/>
</dbReference>
<proteinExistence type="inferred from homology"/>
<evidence type="ECO:0000313" key="5">
    <source>
        <dbReference type="Proteomes" id="UP000065220"/>
    </source>
</evidence>
<dbReference type="RefSeq" id="WP_067939240.1">
    <property type="nucleotide sequence ID" value="NZ_CP014228.1"/>
</dbReference>
<dbReference type="Gene3D" id="3.20.20.80">
    <property type="entry name" value="Glycosidases"/>
    <property type="match status" value="2"/>
</dbReference>
<dbReference type="SUPFAM" id="SSF51445">
    <property type="entry name" value="(Trans)glycosidases"/>
    <property type="match status" value="1"/>
</dbReference>
<dbReference type="KEGG" id="ard:AXF14_01000"/>
<sequence length="580" mass="63372">MSTPTTAVQRHDTGAWWRDAVIYQVYPRSFADSDGDGVGDLPGITSHLDHLASLGVDAVWLSPFYPSPQVDAGYDVSDYFDVEPELGTLADFDALTARAHELGLRVVVDLVPNHTSDRHAWFEEALAAGPESPERDRYMFRFSEDVAPNNWGSLFGGPAWAPVEPLTGREEDRGWWYLHLFAPEQPDLNWDNEDVHAMFREFLRFWAVDHGVDGFRVDVAHGLVKAPGLPDDAVGPDRWGVVEPATEQGSGGAHDHGPKPPDSGPAFDQPGVHDVYREWRRVLNGIRPEVLLVAEAWVDPPSHRALYVREDEMSQAFSFDYLKAPWDAGAVRRVIETSIAENDAVGAPTTWVLSNHDVVRHASRFGYAPGTPTDAGIGPSDPQPDRELGLRRARAATLFMLGLPGGAYLYQGEELGLPEHTTMADDARQDPTWLRTGHKVRGRDGCRVPLPWTAEGPSLGFGPSGRTWLPQPAEWAVLAPTVQNGDPDSTLSMYRRALSLRRERSLGRGSAEVLDGTPEGVLAVRNGTTLLALNFGDAPAEIGSAGTVLARSTDGSTGGRVDRLRLEPCSAQWLALEDAG</sequence>
<dbReference type="SMART" id="SM00642">
    <property type="entry name" value="Aamy"/>
    <property type="match status" value="1"/>
</dbReference>
<protein>
    <submittedName>
        <fullName evidence="4">Alpha-amylase</fullName>
    </submittedName>
</protein>
<comment type="similarity">
    <text evidence="1">Belongs to the glycosyl hydrolase 13 family.</text>
</comment>
<gene>
    <name evidence="4" type="ORF">AXF14_01000</name>
</gene>
<dbReference type="GO" id="GO:0009313">
    <property type="term" value="P:oligosaccharide catabolic process"/>
    <property type="evidence" value="ECO:0007669"/>
    <property type="project" value="TreeGrafter"/>
</dbReference>
<dbReference type="InterPro" id="IPR045857">
    <property type="entry name" value="O16G_dom_2"/>
</dbReference>
<name>A0A120KL87_ACTRD</name>
<dbReference type="OrthoDB" id="9043248at2"/>
<dbReference type="Pfam" id="PF00128">
    <property type="entry name" value="Alpha-amylase"/>
    <property type="match status" value="1"/>
</dbReference>
<organism evidence="4 5">
    <name type="scientific">Actinomyces radicidentis</name>
    <dbReference type="NCBI Taxonomy" id="111015"/>
    <lineage>
        <taxon>Bacteria</taxon>
        <taxon>Bacillati</taxon>
        <taxon>Actinomycetota</taxon>
        <taxon>Actinomycetes</taxon>
        <taxon>Actinomycetales</taxon>
        <taxon>Actinomycetaceae</taxon>
        <taxon>Actinomyces</taxon>
    </lineage>
</organism>
<dbReference type="CDD" id="cd11332">
    <property type="entry name" value="AmyAc_OligoGlu_TS"/>
    <property type="match status" value="1"/>
</dbReference>
<dbReference type="InterPro" id="IPR006047">
    <property type="entry name" value="GH13_cat_dom"/>
</dbReference>
<dbReference type="Gene3D" id="3.90.400.10">
    <property type="entry name" value="Oligo-1,6-glucosidase, Domain 2"/>
    <property type="match status" value="1"/>
</dbReference>
<keyword evidence="5" id="KW-1185">Reference proteome</keyword>
<dbReference type="AlphaFoldDB" id="A0A120KL87"/>
<dbReference type="STRING" id="111015.AXF14_01000"/>
<evidence type="ECO:0000259" key="3">
    <source>
        <dbReference type="SMART" id="SM00642"/>
    </source>
</evidence>
<dbReference type="InterPro" id="IPR017853">
    <property type="entry name" value="GH"/>
</dbReference>
<dbReference type="EMBL" id="CP014228">
    <property type="protein sequence ID" value="AMD86436.1"/>
    <property type="molecule type" value="Genomic_DNA"/>
</dbReference>
<feature type="region of interest" description="Disordered" evidence="2">
    <location>
        <begin position="234"/>
        <end position="269"/>
    </location>
</feature>
<evidence type="ECO:0000256" key="1">
    <source>
        <dbReference type="ARBA" id="ARBA00008061"/>
    </source>
</evidence>
<feature type="domain" description="Glycosyl hydrolase family 13 catalytic" evidence="3">
    <location>
        <begin position="24"/>
        <end position="447"/>
    </location>
</feature>
<evidence type="ECO:0000256" key="2">
    <source>
        <dbReference type="SAM" id="MobiDB-lite"/>
    </source>
</evidence>
<accession>A0A120KL87</accession>
<evidence type="ECO:0000313" key="4">
    <source>
        <dbReference type="EMBL" id="AMD86436.1"/>
    </source>
</evidence>
<dbReference type="Proteomes" id="UP000065220">
    <property type="component" value="Chromosome"/>
</dbReference>
<reference evidence="5" key="1">
    <citation type="submission" date="2016-02" db="EMBL/GenBank/DDBJ databases">
        <authorList>
            <person name="Holder M.E."/>
            <person name="Ajami N.J."/>
            <person name="Petrosino J.F."/>
        </authorList>
    </citation>
    <scope>NUCLEOTIDE SEQUENCE [LARGE SCALE GENOMIC DNA]</scope>
    <source>
        <strain evidence="5">CCUG 36733</strain>
    </source>
</reference>
<dbReference type="PANTHER" id="PTHR10357:SF179">
    <property type="entry name" value="NEUTRAL AND BASIC AMINO ACID TRANSPORT PROTEIN RBAT"/>
    <property type="match status" value="1"/>
</dbReference>
<dbReference type="GO" id="GO:0004556">
    <property type="term" value="F:alpha-amylase activity"/>
    <property type="evidence" value="ECO:0007669"/>
    <property type="project" value="TreeGrafter"/>
</dbReference>